<keyword evidence="6" id="KW-0967">Endosome</keyword>
<organism evidence="10 11">
    <name type="scientific">Ostreobium quekettii</name>
    <dbReference type="NCBI Taxonomy" id="121088"/>
    <lineage>
        <taxon>Eukaryota</taxon>
        <taxon>Viridiplantae</taxon>
        <taxon>Chlorophyta</taxon>
        <taxon>core chlorophytes</taxon>
        <taxon>Ulvophyceae</taxon>
        <taxon>TCBD clade</taxon>
        <taxon>Bryopsidales</taxon>
        <taxon>Ostreobineae</taxon>
        <taxon>Ostreobiaceae</taxon>
        <taxon>Ostreobium</taxon>
    </lineage>
</organism>
<dbReference type="InterPro" id="IPR004240">
    <property type="entry name" value="EMP70"/>
</dbReference>
<feature type="transmembrane region" description="Helical" evidence="9">
    <location>
        <begin position="260"/>
        <end position="284"/>
    </location>
</feature>
<keyword evidence="8 9" id="KW-0472">Membrane</keyword>
<reference evidence="10" key="1">
    <citation type="submission" date="2020-12" db="EMBL/GenBank/DDBJ databases">
        <authorList>
            <person name="Iha C."/>
        </authorList>
    </citation>
    <scope>NUCLEOTIDE SEQUENCE</scope>
</reference>
<keyword evidence="7 9" id="KW-1133">Transmembrane helix</keyword>
<evidence type="ECO:0000256" key="8">
    <source>
        <dbReference type="ARBA" id="ARBA00023136"/>
    </source>
</evidence>
<keyword evidence="5" id="KW-0732">Signal</keyword>
<evidence type="ECO:0000256" key="7">
    <source>
        <dbReference type="ARBA" id="ARBA00022989"/>
    </source>
</evidence>
<dbReference type="GO" id="GO:0000139">
    <property type="term" value="C:Golgi membrane"/>
    <property type="evidence" value="ECO:0007669"/>
    <property type="project" value="UniProtKB-SubCell"/>
</dbReference>
<evidence type="ECO:0000256" key="4">
    <source>
        <dbReference type="ARBA" id="ARBA00022692"/>
    </source>
</evidence>
<keyword evidence="4 9" id="KW-0812">Transmembrane</keyword>
<evidence type="ECO:0000256" key="6">
    <source>
        <dbReference type="ARBA" id="ARBA00022753"/>
    </source>
</evidence>
<evidence type="ECO:0000256" key="3">
    <source>
        <dbReference type="ARBA" id="ARBA00005227"/>
    </source>
</evidence>
<dbReference type="GO" id="GO:0010008">
    <property type="term" value="C:endosome membrane"/>
    <property type="evidence" value="ECO:0007669"/>
    <property type="project" value="UniProtKB-SubCell"/>
</dbReference>
<proteinExistence type="inferred from homology"/>
<dbReference type="OrthoDB" id="1666796at2759"/>
<evidence type="ECO:0000256" key="1">
    <source>
        <dbReference type="ARBA" id="ARBA00004337"/>
    </source>
</evidence>
<feature type="transmembrane region" description="Helical" evidence="9">
    <location>
        <begin position="456"/>
        <end position="475"/>
    </location>
</feature>
<comment type="subcellular location">
    <subcellularLocation>
        <location evidence="1">Endosome membrane</location>
        <topology evidence="1">Multi-pass membrane protein</topology>
    </subcellularLocation>
    <subcellularLocation>
        <location evidence="2">Golgi apparatus membrane</location>
        <topology evidence="2">Multi-pass membrane protein</topology>
    </subcellularLocation>
</comment>
<sequence length="526" mass="60601">MGEVMDANRLAKTNYQISFKDNKPNERLCSVELTAAELAKFRKAVKEDWYYQMYFDDLPVWGVIGKTEKVLQRPGTRNRQLLFTHMHFELKYNGEHVVEISVPPDRQDPVDISKGVLSRPHQTLHVDFTYSVHWTPTTTKFENRLQRYKRDVVNPVHLEIHWFSIVNSCVTVLLLTAFMATILMRILKNDFSKYAKDEEVGGLEEDESGWKDIHGDVFRFPPLEILFCAFVGTGTQLFFLSGSIFVLAAVGVFYPYNRGALFTALVVLYALTAGISGYVGCSYYRQMGGRHWVPCIFLMCFVFCGPLFMVFCFLNTVAIAYRSTAALPFGTIVVILVIWALITIPLTVLGGVVGKNSRSEFYAPVRTNKHPREIPVLPWFQSAPAQMVMAGFLPFSAIYVELYYVFTSIWGHRLYIIWSILSIVFVILIIVTAFVTMALTYFQLAAEDHRWWWRSFLRGGSTGAFIYAYCFYYYVWQSQMYGFMQASFFFCYMAIVAYGFFLMLGAVGWRASLMFVRHIYKSIKIE</sequence>
<feature type="transmembrane region" description="Helical" evidence="9">
    <location>
        <begin position="415"/>
        <end position="444"/>
    </location>
</feature>
<dbReference type="Pfam" id="PF02990">
    <property type="entry name" value="EMP70"/>
    <property type="match status" value="1"/>
</dbReference>
<accession>A0A8S1J500</accession>
<dbReference type="Proteomes" id="UP000708148">
    <property type="component" value="Unassembled WGS sequence"/>
</dbReference>
<dbReference type="EMBL" id="CAJHUC010000853">
    <property type="protein sequence ID" value="CAD7698577.1"/>
    <property type="molecule type" value="Genomic_DNA"/>
</dbReference>
<evidence type="ECO:0000256" key="9">
    <source>
        <dbReference type="RuleBase" id="RU363079"/>
    </source>
</evidence>
<dbReference type="PANTHER" id="PTHR10766">
    <property type="entry name" value="TRANSMEMBRANE 9 SUPERFAMILY PROTEIN"/>
    <property type="match status" value="1"/>
</dbReference>
<keyword evidence="11" id="KW-1185">Reference proteome</keyword>
<name>A0A8S1J500_9CHLO</name>
<evidence type="ECO:0000313" key="11">
    <source>
        <dbReference type="Proteomes" id="UP000708148"/>
    </source>
</evidence>
<feature type="transmembrane region" description="Helical" evidence="9">
    <location>
        <begin position="225"/>
        <end position="254"/>
    </location>
</feature>
<comment type="caution">
    <text evidence="10">The sequence shown here is derived from an EMBL/GenBank/DDBJ whole genome shotgun (WGS) entry which is preliminary data.</text>
</comment>
<feature type="transmembrane region" description="Helical" evidence="9">
    <location>
        <begin position="487"/>
        <end position="509"/>
    </location>
</feature>
<dbReference type="PANTHER" id="PTHR10766:SF177">
    <property type="entry name" value="TRANSMEMBRANE 9 SUPERFAMILY MEMBER 1"/>
    <property type="match status" value="1"/>
</dbReference>
<dbReference type="GO" id="GO:0072657">
    <property type="term" value="P:protein localization to membrane"/>
    <property type="evidence" value="ECO:0007669"/>
    <property type="project" value="TreeGrafter"/>
</dbReference>
<feature type="transmembrane region" description="Helical" evidence="9">
    <location>
        <begin position="296"/>
        <end position="321"/>
    </location>
</feature>
<dbReference type="AlphaFoldDB" id="A0A8S1J500"/>
<evidence type="ECO:0000313" key="10">
    <source>
        <dbReference type="EMBL" id="CAD7698577.1"/>
    </source>
</evidence>
<feature type="transmembrane region" description="Helical" evidence="9">
    <location>
        <begin position="327"/>
        <end position="353"/>
    </location>
</feature>
<feature type="transmembrane region" description="Helical" evidence="9">
    <location>
        <begin position="160"/>
        <end position="183"/>
    </location>
</feature>
<evidence type="ECO:0000256" key="2">
    <source>
        <dbReference type="ARBA" id="ARBA00004653"/>
    </source>
</evidence>
<gene>
    <name evidence="10" type="ORF">OSTQU699_LOCUS3938</name>
</gene>
<evidence type="ECO:0000256" key="5">
    <source>
        <dbReference type="ARBA" id="ARBA00022729"/>
    </source>
</evidence>
<comment type="similarity">
    <text evidence="3 9">Belongs to the nonaspanin (TM9SF) (TC 9.A.2) family.</text>
</comment>
<protein>
    <recommendedName>
        <fullName evidence="9">Transmembrane 9 superfamily member</fullName>
    </recommendedName>
</protein>